<reference evidence="1" key="2">
    <citation type="submission" date="2020-12" db="EMBL/GenBank/DDBJ databases">
        <authorList>
            <person name="Kanost M."/>
        </authorList>
    </citation>
    <scope>NUCLEOTIDE SEQUENCE</scope>
</reference>
<accession>A0A921ZPT9</accession>
<keyword evidence="2" id="KW-1185">Reference proteome</keyword>
<organism evidence="1 2">
    <name type="scientific">Manduca sexta</name>
    <name type="common">Tobacco hawkmoth</name>
    <name type="synonym">Tobacco hornworm</name>
    <dbReference type="NCBI Taxonomy" id="7130"/>
    <lineage>
        <taxon>Eukaryota</taxon>
        <taxon>Metazoa</taxon>
        <taxon>Ecdysozoa</taxon>
        <taxon>Arthropoda</taxon>
        <taxon>Hexapoda</taxon>
        <taxon>Insecta</taxon>
        <taxon>Pterygota</taxon>
        <taxon>Neoptera</taxon>
        <taxon>Endopterygota</taxon>
        <taxon>Lepidoptera</taxon>
        <taxon>Glossata</taxon>
        <taxon>Ditrysia</taxon>
        <taxon>Bombycoidea</taxon>
        <taxon>Sphingidae</taxon>
        <taxon>Sphinginae</taxon>
        <taxon>Sphingini</taxon>
        <taxon>Manduca</taxon>
    </lineage>
</organism>
<evidence type="ECO:0000313" key="2">
    <source>
        <dbReference type="Proteomes" id="UP000791440"/>
    </source>
</evidence>
<sequence length="118" mass="13498">MLHPNACNSFWFSLNNHSELCKFLITTRKWEPYLPHLVCRCPCVTRPASCDSGGHSSLHLRVQFQPLGHYRAPDNFTTHVTWPGNWLVTIISLLQSGQRLNLDSGCVVLKIEAHVFRK</sequence>
<dbReference type="Proteomes" id="UP000791440">
    <property type="component" value="Unassembled WGS sequence"/>
</dbReference>
<reference evidence="1" key="1">
    <citation type="journal article" date="2016" name="Insect Biochem. Mol. Biol.">
        <title>Multifaceted biological insights from a draft genome sequence of the tobacco hornworm moth, Manduca sexta.</title>
        <authorList>
            <person name="Kanost M.R."/>
            <person name="Arrese E.L."/>
            <person name="Cao X."/>
            <person name="Chen Y.R."/>
            <person name="Chellapilla S."/>
            <person name="Goldsmith M.R."/>
            <person name="Grosse-Wilde E."/>
            <person name="Heckel D.G."/>
            <person name="Herndon N."/>
            <person name="Jiang H."/>
            <person name="Papanicolaou A."/>
            <person name="Qu J."/>
            <person name="Soulages J.L."/>
            <person name="Vogel H."/>
            <person name="Walters J."/>
            <person name="Waterhouse R.M."/>
            <person name="Ahn S.J."/>
            <person name="Almeida F.C."/>
            <person name="An C."/>
            <person name="Aqrawi P."/>
            <person name="Bretschneider A."/>
            <person name="Bryant W.B."/>
            <person name="Bucks S."/>
            <person name="Chao H."/>
            <person name="Chevignon G."/>
            <person name="Christen J.M."/>
            <person name="Clarke D.F."/>
            <person name="Dittmer N.T."/>
            <person name="Ferguson L.C.F."/>
            <person name="Garavelou S."/>
            <person name="Gordon K.H.J."/>
            <person name="Gunaratna R.T."/>
            <person name="Han Y."/>
            <person name="Hauser F."/>
            <person name="He Y."/>
            <person name="Heidel-Fischer H."/>
            <person name="Hirsh A."/>
            <person name="Hu Y."/>
            <person name="Jiang H."/>
            <person name="Kalra D."/>
            <person name="Klinner C."/>
            <person name="Konig C."/>
            <person name="Kovar C."/>
            <person name="Kroll A.R."/>
            <person name="Kuwar S.S."/>
            <person name="Lee S.L."/>
            <person name="Lehman R."/>
            <person name="Li K."/>
            <person name="Li Z."/>
            <person name="Liang H."/>
            <person name="Lovelace S."/>
            <person name="Lu Z."/>
            <person name="Mansfield J.H."/>
            <person name="McCulloch K.J."/>
            <person name="Mathew T."/>
            <person name="Morton B."/>
            <person name="Muzny D.M."/>
            <person name="Neunemann D."/>
            <person name="Ongeri F."/>
            <person name="Pauchet Y."/>
            <person name="Pu L.L."/>
            <person name="Pyrousis I."/>
            <person name="Rao X.J."/>
            <person name="Redding A."/>
            <person name="Roesel C."/>
            <person name="Sanchez-Gracia A."/>
            <person name="Schaack S."/>
            <person name="Shukla A."/>
            <person name="Tetreau G."/>
            <person name="Wang Y."/>
            <person name="Xiong G.H."/>
            <person name="Traut W."/>
            <person name="Walsh T.K."/>
            <person name="Worley K.C."/>
            <person name="Wu D."/>
            <person name="Wu W."/>
            <person name="Wu Y.Q."/>
            <person name="Zhang X."/>
            <person name="Zou Z."/>
            <person name="Zucker H."/>
            <person name="Briscoe A.D."/>
            <person name="Burmester T."/>
            <person name="Clem R.J."/>
            <person name="Feyereisen R."/>
            <person name="Grimmelikhuijzen C.J.P."/>
            <person name="Hamodrakas S.J."/>
            <person name="Hansson B.S."/>
            <person name="Huguet E."/>
            <person name="Jermiin L.S."/>
            <person name="Lan Q."/>
            <person name="Lehman H.K."/>
            <person name="Lorenzen M."/>
            <person name="Merzendorfer H."/>
            <person name="Michalopoulos I."/>
            <person name="Morton D.B."/>
            <person name="Muthukrishnan S."/>
            <person name="Oakeshott J.G."/>
            <person name="Palmer W."/>
            <person name="Park Y."/>
            <person name="Passarelli A.L."/>
            <person name="Rozas J."/>
            <person name="Schwartz L.M."/>
            <person name="Smith W."/>
            <person name="Southgate A."/>
            <person name="Vilcinskas A."/>
            <person name="Vogt R."/>
            <person name="Wang P."/>
            <person name="Werren J."/>
            <person name="Yu X.Q."/>
            <person name="Zhou J.J."/>
            <person name="Brown S.J."/>
            <person name="Scherer S.E."/>
            <person name="Richards S."/>
            <person name="Blissard G.W."/>
        </authorList>
    </citation>
    <scope>NUCLEOTIDE SEQUENCE</scope>
</reference>
<dbReference type="AlphaFoldDB" id="A0A921ZPT9"/>
<dbReference type="EMBL" id="JH668770">
    <property type="protein sequence ID" value="KAG6461747.1"/>
    <property type="molecule type" value="Genomic_DNA"/>
</dbReference>
<dbReference type="EMBL" id="JH668770">
    <property type="protein sequence ID" value="KAG6461746.1"/>
    <property type="molecule type" value="Genomic_DNA"/>
</dbReference>
<evidence type="ECO:0000313" key="1">
    <source>
        <dbReference type="EMBL" id="KAG6461746.1"/>
    </source>
</evidence>
<name>A0A921ZPT9_MANSE</name>
<proteinExistence type="predicted"/>
<gene>
    <name evidence="1" type="ORF">O3G_MSEX012830</name>
</gene>
<protein>
    <submittedName>
        <fullName evidence="1">Uncharacterized protein</fullName>
    </submittedName>
</protein>
<comment type="caution">
    <text evidence="1">The sequence shown here is derived from an EMBL/GenBank/DDBJ whole genome shotgun (WGS) entry which is preliminary data.</text>
</comment>